<sequence length="327" mass="36223">MKSYFVRRLGVAVITFFLASILIFFIIQLPPGDFVTYAISQSGDSAGSAQVAEKMRQQYGLDRPVYEQYFRWIGGVVRGDLGYSFLYKKPVMELIKSEFLWTVIITGISFVLAWAAGMFIGIYSALHKYSIGDHVFTFLGFLGLSIPPFFLALILIYLLISSGYGIAGGLFSSQFVNAPWSLEKVMDLMKHIWIPIAAISLSNITEVMRIMRGSMIEVMSQPYIMTARAKGLKKHRVIIRHAVRIAMNPLISLAGLLAPKLISGIVVTAVVLNLPVMGPTFIQALKSQDMYLAGAYLLLTVILLLAGNLIADLALGWSDPRIRLDSK</sequence>
<evidence type="ECO:0000256" key="2">
    <source>
        <dbReference type="ARBA" id="ARBA00022448"/>
    </source>
</evidence>
<dbReference type="Pfam" id="PF00528">
    <property type="entry name" value="BPD_transp_1"/>
    <property type="match status" value="1"/>
</dbReference>
<feature type="transmembrane region" description="Helical" evidence="7">
    <location>
        <begin position="192"/>
        <end position="211"/>
    </location>
</feature>
<dbReference type="PANTHER" id="PTHR30465">
    <property type="entry name" value="INNER MEMBRANE ABC TRANSPORTER"/>
    <property type="match status" value="1"/>
</dbReference>
<feature type="domain" description="ABC transmembrane type-1" evidence="8">
    <location>
        <begin position="99"/>
        <end position="311"/>
    </location>
</feature>
<dbReference type="InterPro" id="IPR045621">
    <property type="entry name" value="BPD_transp_1_N"/>
</dbReference>
<keyword evidence="2 7" id="KW-0813">Transport</keyword>
<evidence type="ECO:0000313" key="9">
    <source>
        <dbReference type="EMBL" id="PWJ72766.1"/>
    </source>
</evidence>
<dbReference type="RefSeq" id="WP_109748234.1">
    <property type="nucleotide sequence ID" value="NZ_CABJAT010000004.1"/>
</dbReference>
<gene>
    <name evidence="9" type="ORF">C7383_11680</name>
</gene>
<dbReference type="EMBL" id="QGGY01000016">
    <property type="protein sequence ID" value="PWJ72766.1"/>
    <property type="molecule type" value="Genomic_DNA"/>
</dbReference>
<comment type="subcellular location">
    <subcellularLocation>
        <location evidence="1 7">Cell membrane</location>
        <topology evidence="1 7">Multi-pass membrane protein</topology>
    </subcellularLocation>
</comment>
<dbReference type="PANTHER" id="PTHR30465:SF43">
    <property type="entry name" value="OLIGOPEPTIDE ABC TRANSPORTER, PERMEASE PROTEIN"/>
    <property type="match status" value="1"/>
</dbReference>
<dbReference type="GO" id="GO:0055085">
    <property type="term" value="P:transmembrane transport"/>
    <property type="evidence" value="ECO:0007669"/>
    <property type="project" value="InterPro"/>
</dbReference>
<comment type="caution">
    <text evidence="9">The sequence shown here is derived from an EMBL/GenBank/DDBJ whole genome shotgun (WGS) entry which is preliminary data.</text>
</comment>
<proteinExistence type="inferred from homology"/>
<dbReference type="SUPFAM" id="SSF161098">
    <property type="entry name" value="MetI-like"/>
    <property type="match status" value="1"/>
</dbReference>
<comment type="similarity">
    <text evidence="7">Belongs to the binding-protein-dependent transport system permease family.</text>
</comment>
<feature type="transmembrane region" description="Helical" evidence="7">
    <location>
        <begin position="250"/>
        <end position="274"/>
    </location>
</feature>
<feature type="transmembrane region" description="Helical" evidence="7">
    <location>
        <begin position="294"/>
        <end position="317"/>
    </location>
</feature>
<evidence type="ECO:0000256" key="1">
    <source>
        <dbReference type="ARBA" id="ARBA00004651"/>
    </source>
</evidence>
<keyword evidence="10" id="KW-1185">Reference proteome</keyword>
<dbReference type="Proteomes" id="UP000245412">
    <property type="component" value="Unassembled WGS sequence"/>
</dbReference>
<name>A0AB73SZ38_9FIRM</name>
<keyword evidence="5 7" id="KW-1133">Transmembrane helix</keyword>
<keyword evidence="4 7" id="KW-0812">Transmembrane</keyword>
<evidence type="ECO:0000256" key="4">
    <source>
        <dbReference type="ARBA" id="ARBA00022692"/>
    </source>
</evidence>
<keyword evidence="3" id="KW-1003">Cell membrane</keyword>
<keyword evidence="6 7" id="KW-0472">Membrane</keyword>
<dbReference type="AlphaFoldDB" id="A0AB73SZ38"/>
<dbReference type="PROSITE" id="PS50928">
    <property type="entry name" value="ABC_TM1"/>
    <property type="match status" value="1"/>
</dbReference>
<evidence type="ECO:0000256" key="6">
    <source>
        <dbReference type="ARBA" id="ARBA00023136"/>
    </source>
</evidence>
<dbReference type="InterPro" id="IPR035906">
    <property type="entry name" value="MetI-like_sf"/>
</dbReference>
<evidence type="ECO:0000259" key="8">
    <source>
        <dbReference type="PROSITE" id="PS50928"/>
    </source>
</evidence>
<dbReference type="Gene3D" id="1.10.3720.10">
    <property type="entry name" value="MetI-like"/>
    <property type="match status" value="1"/>
</dbReference>
<organism evidence="9 10">
    <name type="scientific">Murimonas intestini</name>
    <dbReference type="NCBI Taxonomy" id="1337051"/>
    <lineage>
        <taxon>Bacteria</taxon>
        <taxon>Bacillati</taxon>
        <taxon>Bacillota</taxon>
        <taxon>Clostridia</taxon>
        <taxon>Lachnospirales</taxon>
        <taxon>Lachnospiraceae</taxon>
        <taxon>Murimonas</taxon>
    </lineage>
</organism>
<feature type="transmembrane region" description="Helical" evidence="7">
    <location>
        <begin position="99"/>
        <end position="123"/>
    </location>
</feature>
<feature type="transmembrane region" description="Helical" evidence="7">
    <location>
        <begin position="135"/>
        <end position="160"/>
    </location>
</feature>
<feature type="transmembrane region" description="Helical" evidence="7">
    <location>
        <begin position="9"/>
        <end position="27"/>
    </location>
</feature>
<evidence type="ECO:0000256" key="3">
    <source>
        <dbReference type="ARBA" id="ARBA00022475"/>
    </source>
</evidence>
<evidence type="ECO:0000256" key="5">
    <source>
        <dbReference type="ARBA" id="ARBA00022989"/>
    </source>
</evidence>
<accession>A0AB73SZ38</accession>
<evidence type="ECO:0000256" key="7">
    <source>
        <dbReference type="RuleBase" id="RU363032"/>
    </source>
</evidence>
<dbReference type="Pfam" id="PF19300">
    <property type="entry name" value="BPD_transp_1_N"/>
    <property type="match status" value="1"/>
</dbReference>
<evidence type="ECO:0000313" key="10">
    <source>
        <dbReference type="Proteomes" id="UP000245412"/>
    </source>
</evidence>
<dbReference type="GO" id="GO:0005886">
    <property type="term" value="C:plasma membrane"/>
    <property type="evidence" value="ECO:0007669"/>
    <property type="project" value="UniProtKB-SubCell"/>
</dbReference>
<protein>
    <submittedName>
        <fullName evidence="9">Peptide/nickel transport system permease protein</fullName>
    </submittedName>
</protein>
<dbReference type="InterPro" id="IPR000515">
    <property type="entry name" value="MetI-like"/>
</dbReference>
<reference evidence="9 10" key="1">
    <citation type="submission" date="2018-05" db="EMBL/GenBank/DDBJ databases">
        <authorList>
            <person name="Goeker M."/>
            <person name="Huntemann M."/>
            <person name="Clum A."/>
            <person name="Pillay M."/>
            <person name="Palaniappan K."/>
            <person name="Varghese N."/>
            <person name="Mikhailova N."/>
            <person name="Stamatis D."/>
            <person name="Reddy T."/>
            <person name="Daum C."/>
            <person name="Shapiro N."/>
            <person name="Ivanova N."/>
            <person name="Kyrpides N."/>
            <person name="Woyke T."/>
        </authorList>
    </citation>
    <scope>NUCLEOTIDE SEQUENCE [LARGE SCALE GENOMIC DNA]</scope>
    <source>
        <strain evidence="9 10">DSM 26524</strain>
    </source>
</reference>